<evidence type="ECO:0000313" key="1">
    <source>
        <dbReference type="EMBL" id="SDG68803.1"/>
    </source>
</evidence>
<sequence>MRFMVFVRSPRSLAVCGGDALLRAGVLLDAGDLVAGVCGVSGYWLIDVRDREEAVERVRRIPLPACVVEIRQVAVV</sequence>
<dbReference type="SUPFAM" id="SSF54909">
    <property type="entry name" value="Dimeric alpha+beta barrel"/>
    <property type="match status" value="1"/>
</dbReference>
<organism evidence="1 2">
    <name type="scientific">Lentzea fradiae</name>
    <dbReference type="NCBI Taxonomy" id="200378"/>
    <lineage>
        <taxon>Bacteria</taxon>
        <taxon>Bacillati</taxon>
        <taxon>Actinomycetota</taxon>
        <taxon>Actinomycetes</taxon>
        <taxon>Pseudonocardiales</taxon>
        <taxon>Pseudonocardiaceae</taxon>
        <taxon>Lentzea</taxon>
    </lineage>
</organism>
<name>A0A1G7WA04_9PSEU</name>
<dbReference type="STRING" id="200378.SAMN05216553_110250"/>
<protein>
    <submittedName>
        <fullName evidence="1">YCII-related domain-containing protein</fullName>
    </submittedName>
</protein>
<gene>
    <name evidence="1" type="ORF">SAMN05216553_110250</name>
</gene>
<dbReference type="RefSeq" id="WP_090052605.1">
    <property type="nucleotide sequence ID" value="NZ_FNCC01000010.1"/>
</dbReference>
<evidence type="ECO:0000313" key="2">
    <source>
        <dbReference type="Proteomes" id="UP000199623"/>
    </source>
</evidence>
<reference evidence="2" key="1">
    <citation type="submission" date="2016-10" db="EMBL/GenBank/DDBJ databases">
        <authorList>
            <person name="Varghese N."/>
            <person name="Submissions S."/>
        </authorList>
    </citation>
    <scope>NUCLEOTIDE SEQUENCE [LARGE SCALE GENOMIC DNA]</scope>
    <source>
        <strain evidence="2">CGMCC 4.3506</strain>
    </source>
</reference>
<keyword evidence="2" id="KW-1185">Reference proteome</keyword>
<dbReference type="Proteomes" id="UP000199623">
    <property type="component" value="Unassembled WGS sequence"/>
</dbReference>
<dbReference type="InterPro" id="IPR011008">
    <property type="entry name" value="Dimeric_a/b-barrel"/>
</dbReference>
<proteinExistence type="predicted"/>
<dbReference type="AlphaFoldDB" id="A0A1G7WA04"/>
<dbReference type="Gene3D" id="3.30.70.1060">
    <property type="entry name" value="Dimeric alpha+beta barrel"/>
    <property type="match status" value="1"/>
</dbReference>
<accession>A0A1G7WA04</accession>
<dbReference type="EMBL" id="FNCC01000010">
    <property type="protein sequence ID" value="SDG68803.1"/>
    <property type="molecule type" value="Genomic_DNA"/>
</dbReference>